<proteinExistence type="predicted"/>
<gene>
    <name evidence="2" type="ORF">PGTUg99_031737</name>
</gene>
<evidence type="ECO:0000313" key="2">
    <source>
        <dbReference type="EMBL" id="KAA1129609.1"/>
    </source>
</evidence>
<sequence length="252" mass="27601">MNNMTTDSEMTVYKFFFTVISLLAYSSLCLGQQPNPCFPNGQVSDYDCYQAFALMNFTTDNTILAGEKRIATASGGCLLEVLSKDTGATQRFQIYDAMLDVEKRCSPAMVGSLPYPSFIMTMSQIQPDTPVFGSNTKFDVPSCNIISPFSPGIISPPDCLKAIDSIRINKASPQKLLAQSHGEISASFKSCSVYIKSSNQLDITLNQDKLKKMSSLITGKCKQLSGSVVKQFGSFGLNSRTQMQIYFNGKPL</sequence>
<dbReference type="EMBL" id="VDEP01000136">
    <property type="protein sequence ID" value="KAA1129609.1"/>
    <property type="molecule type" value="Genomic_DNA"/>
</dbReference>
<accession>A0A5B0RWP0</accession>
<dbReference type="AlphaFoldDB" id="A0A5B0RWP0"/>
<feature type="chain" id="PRO_5022822350" evidence="1">
    <location>
        <begin position="32"/>
        <end position="252"/>
    </location>
</feature>
<name>A0A5B0RWP0_PUCGR</name>
<comment type="caution">
    <text evidence="2">The sequence shown here is derived from an EMBL/GenBank/DDBJ whole genome shotgun (WGS) entry which is preliminary data.</text>
</comment>
<feature type="signal peptide" evidence="1">
    <location>
        <begin position="1"/>
        <end position="31"/>
    </location>
</feature>
<dbReference type="Proteomes" id="UP000325313">
    <property type="component" value="Unassembled WGS sequence"/>
</dbReference>
<reference evidence="2 3" key="1">
    <citation type="submission" date="2019-05" db="EMBL/GenBank/DDBJ databases">
        <title>Emergence of the Ug99 lineage of the wheat stem rust pathogen through somatic hybridization.</title>
        <authorList>
            <person name="Li F."/>
            <person name="Upadhyaya N.M."/>
            <person name="Sperschneider J."/>
            <person name="Matny O."/>
            <person name="Nguyen-Phuc H."/>
            <person name="Mago R."/>
            <person name="Raley C."/>
            <person name="Miller M.E."/>
            <person name="Silverstein K.A.T."/>
            <person name="Henningsen E."/>
            <person name="Hirsch C.D."/>
            <person name="Visser B."/>
            <person name="Pretorius Z.A."/>
            <person name="Steffenson B.J."/>
            <person name="Schwessinger B."/>
            <person name="Dodds P.N."/>
            <person name="Figueroa M."/>
        </authorList>
    </citation>
    <scope>NUCLEOTIDE SEQUENCE [LARGE SCALE GENOMIC DNA]</scope>
    <source>
        <strain evidence="2 3">Ug99</strain>
    </source>
</reference>
<protein>
    <submittedName>
        <fullName evidence="2">Uncharacterized protein</fullName>
    </submittedName>
</protein>
<evidence type="ECO:0000256" key="1">
    <source>
        <dbReference type="SAM" id="SignalP"/>
    </source>
</evidence>
<organism evidence="2 3">
    <name type="scientific">Puccinia graminis f. sp. tritici</name>
    <dbReference type="NCBI Taxonomy" id="56615"/>
    <lineage>
        <taxon>Eukaryota</taxon>
        <taxon>Fungi</taxon>
        <taxon>Dikarya</taxon>
        <taxon>Basidiomycota</taxon>
        <taxon>Pucciniomycotina</taxon>
        <taxon>Pucciniomycetes</taxon>
        <taxon>Pucciniales</taxon>
        <taxon>Pucciniaceae</taxon>
        <taxon>Puccinia</taxon>
    </lineage>
</organism>
<evidence type="ECO:0000313" key="3">
    <source>
        <dbReference type="Proteomes" id="UP000325313"/>
    </source>
</evidence>
<keyword evidence="1" id="KW-0732">Signal</keyword>